<dbReference type="InterPro" id="IPR057661">
    <property type="entry name" value="RsdA/BaiN/AoA(So)_Rossmann"/>
</dbReference>
<dbReference type="Pfam" id="PF03486">
    <property type="entry name" value="HI0933_like"/>
    <property type="match status" value="1"/>
</dbReference>
<dbReference type="PANTHER" id="PTHR42887">
    <property type="entry name" value="OS12G0638800 PROTEIN"/>
    <property type="match status" value="1"/>
</dbReference>
<name>A0A382GNY7_9ZZZZ</name>
<dbReference type="EMBL" id="UINC01056540">
    <property type="protein sequence ID" value="SVB76699.1"/>
    <property type="molecule type" value="Genomic_DNA"/>
</dbReference>
<evidence type="ECO:0000259" key="1">
    <source>
        <dbReference type="Pfam" id="PF03486"/>
    </source>
</evidence>
<organism evidence="2">
    <name type="scientific">marine metagenome</name>
    <dbReference type="NCBI Taxonomy" id="408172"/>
    <lineage>
        <taxon>unclassified sequences</taxon>
        <taxon>metagenomes</taxon>
        <taxon>ecological metagenomes</taxon>
    </lineage>
</organism>
<dbReference type="InterPro" id="IPR004792">
    <property type="entry name" value="BaiN-like"/>
</dbReference>
<feature type="non-terminal residue" evidence="2">
    <location>
        <position position="200"/>
    </location>
</feature>
<dbReference type="InterPro" id="IPR036188">
    <property type="entry name" value="FAD/NAD-bd_sf"/>
</dbReference>
<evidence type="ECO:0000313" key="2">
    <source>
        <dbReference type="EMBL" id="SVB76699.1"/>
    </source>
</evidence>
<accession>A0A382GNY7</accession>
<dbReference type="SUPFAM" id="SSF51905">
    <property type="entry name" value="FAD/NAD(P)-binding domain"/>
    <property type="match status" value="1"/>
</dbReference>
<dbReference type="PANTHER" id="PTHR42887:SF2">
    <property type="entry name" value="OS12G0638800 PROTEIN"/>
    <property type="match status" value="1"/>
</dbReference>
<dbReference type="AlphaFoldDB" id="A0A382GNY7"/>
<gene>
    <name evidence="2" type="ORF">METZ01_LOCUS229553</name>
</gene>
<feature type="domain" description="RsdA/BaiN/AoA(So)-like Rossmann fold-like" evidence="1">
    <location>
        <begin position="1"/>
        <end position="193"/>
    </location>
</feature>
<sequence>MMAAIQAAEGGSGVVLLEGSRELGRKILISGNGRCNLLNVDGDDPSHYHGSQPRFVRPSLAVFPVQEALRFFTELGIETKQEKRGRLFPRSDQARSVVDVLADRLATAKVEVHTDVRGERLWRRAGGGFALRGSDGVVREAEQVIMCSGGLSVPKLGADDSGMALVEGLGHTRTALYPGLVALESADPWVLRMQGVKVWA</sequence>
<reference evidence="2" key="1">
    <citation type="submission" date="2018-05" db="EMBL/GenBank/DDBJ databases">
        <authorList>
            <person name="Lanie J.A."/>
            <person name="Ng W.-L."/>
            <person name="Kazmierczak K.M."/>
            <person name="Andrzejewski T.M."/>
            <person name="Davidsen T.M."/>
            <person name="Wayne K.J."/>
            <person name="Tettelin H."/>
            <person name="Glass J.I."/>
            <person name="Rusch D."/>
            <person name="Podicherti R."/>
            <person name="Tsui H.-C.T."/>
            <person name="Winkler M.E."/>
        </authorList>
    </citation>
    <scope>NUCLEOTIDE SEQUENCE</scope>
</reference>
<dbReference type="Gene3D" id="3.50.50.60">
    <property type="entry name" value="FAD/NAD(P)-binding domain"/>
    <property type="match status" value="1"/>
</dbReference>
<protein>
    <recommendedName>
        <fullName evidence="1">RsdA/BaiN/AoA(So)-like Rossmann fold-like domain-containing protein</fullName>
    </recommendedName>
</protein>
<proteinExistence type="predicted"/>